<evidence type="ECO:0000313" key="3">
    <source>
        <dbReference type="Proteomes" id="UP000051521"/>
    </source>
</evidence>
<dbReference type="InterPro" id="IPR026893">
    <property type="entry name" value="Tyr/Ser_Pase_IphP-type"/>
</dbReference>
<dbReference type="SUPFAM" id="SSF52799">
    <property type="entry name" value="(Phosphotyrosine protein) phosphatases II"/>
    <property type="match status" value="1"/>
</dbReference>
<dbReference type="Proteomes" id="UP000051521">
    <property type="component" value="Unassembled WGS sequence"/>
</dbReference>
<comment type="caution">
    <text evidence="2">The sequence shown here is derived from an EMBL/GenBank/DDBJ whole genome shotgun (WGS) entry which is preliminary data.</text>
</comment>
<feature type="domain" description="Tyrosine specific protein phosphatases" evidence="1">
    <location>
        <begin position="133"/>
        <end position="198"/>
    </location>
</feature>
<name>A0ABR5PVF0_9LACO</name>
<reference evidence="2 3" key="1">
    <citation type="journal article" date="2015" name="Genome Announc.">
        <title>Expanding the biotechnology potential of lactobacilli through comparative genomics of 213 strains and associated genera.</title>
        <authorList>
            <person name="Sun Z."/>
            <person name="Harris H.M."/>
            <person name="McCann A."/>
            <person name="Guo C."/>
            <person name="Argimon S."/>
            <person name="Zhang W."/>
            <person name="Yang X."/>
            <person name="Jeffery I.B."/>
            <person name="Cooney J.C."/>
            <person name="Kagawa T.F."/>
            <person name="Liu W."/>
            <person name="Song Y."/>
            <person name="Salvetti E."/>
            <person name="Wrobel A."/>
            <person name="Rasinkangas P."/>
            <person name="Parkhill J."/>
            <person name="Rea M.C."/>
            <person name="O'Sullivan O."/>
            <person name="Ritari J."/>
            <person name="Douillard F.P."/>
            <person name="Paul Ross R."/>
            <person name="Yang R."/>
            <person name="Briner A.E."/>
            <person name="Felis G.E."/>
            <person name="de Vos W.M."/>
            <person name="Barrangou R."/>
            <person name="Klaenhammer T.R."/>
            <person name="Caufield P.W."/>
            <person name="Cui Y."/>
            <person name="Zhang H."/>
            <person name="O'Toole P.W."/>
        </authorList>
    </citation>
    <scope>NUCLEOTIDE SEQUENCE [LARGE SCALE GENOMIC DNA]</scope>
    <source>
        <strain evidence="2 3">DSM 23908</strain>
    </source>
</reference>
<dbReference type="Gene3D" id="3.90.190.10">
    <property type="entry name" value="Protein tyrosine phosphatase superfamily"/>
    <property type="match status" value="1"/>
</dbReference>
<dbReference type="InterPro" id="IPR029021">
    <property type="entry name" value="Prot-tyrosine_phosphatase-like"/>
</dbReference>
<dbReference type="InterPro" id="IPR000387">
    <property type="entry name" value="Tyr_Pase_dom"/>
</dbReference>
<sequence length="260" mass="29883">MRKMTQDRIIALDGPLNFRDIGGYQTESGQQVKWNKIYRSDSLSRLSVRDKVILFKRKISVDCDLRSEYEKNAAPDSLWAGVKFVDVPLYSNNLHEDKASNKLYRFFHHLPELQDNFIGRIYQNTLLNTHSQKEFAKVFEELLTLPEEEGLVYHCSAGKDRTGMMTALILMALGVPDDTIARDYLLTNQLYDFARERQLPSNDEIASMVAKMNVTRGEGTAILGITETIRAGWGDFANFFKKELGFSHEDLARLRTLYLE</sequence>
<proteinExistence type="predicted"/>
<organism evidence="2 3">
    <name type="scientific">Lactobacillus gigeriorum DSM 23908 = CRBIP 24.85</name>
    <dbReference type="NCBI Taxonomy" id="1423751"/>
    <lineage>
        <taxon>Bacteria</taxon>
        <taxon>Bacillati</taxon>
        <taxon>Bacillota</taxon>
        <taxon>Bacilli</taxon>
        <taxon>Lactobacillales</taxon>
        <taxon>Lactobacillaceae</taxon>
        <taxon>Lactobacillus</taxon>
    </lineage>
</organism>
<protein>
    <submittedName>
        <fullName evidence="2">Protein-tyrosine phosphatase</fullName>
    </submittedName>
</protein>
<gene>
    <name evidence="2" type="ORF">FC38_GL000528</name>
</gene>
<evidence type="ECO:0000259" key="1">
    <source>
        <dbReference type="PROSITE" id="PS50056"/>
    </source>
</evidence>
<dbReference type="PROSITE" id="PS50056">
    <property type="entry name" value="TYR_PHOSPHATASE_2"/>
    <property type="match status" value="1"/>
</dbReference>
<dbReference type="Pfam" id="PF13350">
    <property type="entry name" value="Y_phosphatase3"/>
    <property type="match status" value="1"/>
</dbReference>
<dbReference type="EMBL" id="AYZO01000017">
    <property type="protein sequence ID" value="KRN11836.1"/>
    <property type="molecule type" value="Genomic_DNA"/>
</dbReference>
<keyword evidence="3" id="KW-1185">Reference proteome</keyword>
<evidence type="ECO:0000313" key="2">
    <source>
        <dbReference type="EMBL" id="KRN11836.1"/>
    </source>
</evidence>
<accession>A0ABR5PVF0</accession>